<dbReference type="KEGG" id="pex:IZT61_04835"/>
<dbReference type="PRINTS" id="PR00344">
    <property type="entry name" value="BCTRLSENSOR"/>
</dbReference>
<dbReference type="Proteomes" id="UP000594759">
    <property type="component" value="Chromosome"/>
</dbReference>
<dbReference type="InterPro" id="IPR004358">
    <property type="entry name" value="Sig_transdc_His_kin-like_C"/>
</dbReference>
<evidence type="ECO:0000256" key="4">
    <source>
        <dbReference type="ARBA" id="ARBA00022679"/>
    </source>
</evidence>
<sequence>METTDIKAEVLMAMIHSEDQAYVLSKLNACTEGQTVADVECRIRRNQHERWLNIPPFLSTENKEQLLIGQAEDITAVKKNSKVLYNHNKKNSILNILSHDLAGPIGTVQNLSTMLARETSHLNNLKIDQFISMINRICKSNIKLIHDFLDQEFIESAGVRLIKTRVNLVEKINVASQEYFGMQNELNIQFFCHANKEIIYLEIDQDKFLQVINNLISNALKFTPAGGAITIDIEEQQDYVLISVADNGIGIPEKFHATLFDKFTDARRSGLQGEHSTGLGMSIIKTIVEWHDGNIWFVSEENKGTTSISSYLKL</sequence>
<dbReference type="GO" id="GO:0000155">
    <property type="term" value="F:phosphorelay sensor kinase activity"/>
    <property type="evidence" value="ECO:0007669"/>
    <property type="project" value="InterPro"/>
</dbReference>
<dbReference type="PANTHER" id="PTHR43547">
    <property type="entry name" value="TWO-COMPONENT HISTIDINE KINASE"/>
    <property type="match status" value="1"/>
</dbReference>
<dbReference type="RefSeq" id="WP_196100060.1">
    <property type="nucleotide sequence ID" value="NZ_CP064939.1"/>
</dbReference>
<dbReference type="EC" id="2.7.13.3" evidence="2"/>
<evidence type="ECO:0000256" key="2">
    <source>
        <dbReference type="ARBA" id="ARBA00012438"/>
    </source>
</evidence>
<dbReference type="FunFam" id="3.30.565.10:FF:000006">
    <property type="entry name" value="Sensor histidine kinase WalK"/>
    <property type="match status" value="1"/>
</dbReference>
<dbReference type="Gene3D" id="1.10.287.130">
    <property type="match status" value="1"/>
</dbReference>
<dbReference type="Gene3D" id="3.30.450.20">
    <property type="entry name" value="PAS domain"/>
    <property type="match status" value="1"/>
</dbReference>
<evidence type="ECO:0000313" key="8">
    <source>
        <dbReference type="Proteomes" id="UP000594759"/>
    </source>
</evidence>
<reference evidence="7 8" key="1">
    <citation type="submission" date="2020-11" db="EMBL/GenBank/DDBJ databases">
        <title>Pedobacter endophytica, an endophytic bacteria isolated form Carex pumila.</title>
        <authorList>
            <person name="Peng Y."/>
            <person name="Jiang L."/>
            <person name="Lee J."/>
        </authorList>
    </citation>
    <scope>NUCLEOTIDE SEQUENCE [LARGE SCALE GENOMIC DNA]</scope>
    <source>
        <strain evidence="7 8">JBR3-12</strain>
    </source>
</reference>
<dbReference type="Pfam" id="PF02518">
    <property type="entry name" value="HATPase_c"/>
    <property type="match status" value="1"/>
</dbReference>
<dbReference type="PANTHER" id="PTHR43547:SF2">
    <property type="entry name" value="HYBRID SIGNAL TRANSDUCTION HISTIDINE KINASE C"/>
    <property type="match status" value="1"/>
</dbReference>
<dbReference type="SUPFAM" id="SSF55785">
    <property type="entry name" value="PYP-like sensor domain (PAS domain)"/>
    <property type="match status" value="1"/>
</dbReference>
<organism evidence="7 8">
    <name type="scientific">Pedobacter endophyticus</name>
    <dbReference type="NCBI Taxonomy" id="2789740"/>
    <lineage>
        <taxon>Bacteria</taxon>
        <taxon>Pseudomonadati</taxon>
        <taxon>Bacteroidota</taxon>
        <taxon>Sphingobacteriia</taxon>
        <taxon>Sphingobacteriales</taxon>
        <taxon>Sphingobacteriaceae</taxon>
        <taxon>Pedobacter</taxon>
    </lineage>
</organism>
<protein>
    <recommendedName>
        <fullName evidence="2">histidine kinase</fullName>
        <ecNumber evidence="2">2.7.13.3</ecNumber>
    </recommendedName>
</protein>
<dbReference type="InterPro" id="IPR036890">
    <property type="entry name" value="HATPase_C_sf"/>
</dbReference>
<evidence type="ECO:0000256" key="3">
    <source>
        <dbReference type="ARBA" id="ARBA00022553"/>
    </source>
</evidence>
<comment type="catalytic activity">
    <reaction evidence="1">
        <text>ATP + protein L-histidine = ADP + protein N-phospho-L-histidine.</text>
        <dbReference type="EC" id="2.7.13.3"/>
    </reaction>
</comment>
<dbReference type="SUPFAM" id="SSF47384">
    <property type="entry name" value="Homodimeric domain of signal transducing histidine kinase"/>
    <property type="match status" value="1"/>
</dbReference>
<dbReference type="AlphaFoldDB" id="A0A7S9L174"/>
<dbReference type="SMART" id="SM00387">
    <property type="entry name" value="HATPase_c"/>
    <property type="match status" value="1"/>
</dbReference>
<dbReference type="InterPro" id="IPR036097">
    <property type="entry name" value="HisK_dim/P_sf"/>
</dbReference>
<dbReference type="Gene3D" id="3.30.565.10">
    <property type="entry name" value="Histidine kinase-like ATPase, C-terminal domain"/>
    <property type="match status" value="1"/>
</dbReference>
<dbReference type="CDD" id="cd00075">
    <property type="entry name" value="HATPase"/>
    <property type="match status" value="1"/>
</dbReference>
<dbReference type="PROSITE" id="PS50109">
    <property type="entry name" value="HIS_KIN"/>
    <property type="match status" value="1"/>
</dbReference>
<evidence type="ECO:0000259" key="6">
    <source>
        <dbReference type="PROSITE" id="PS50109"/>
    </source>
</evidence>
<dbReference type="SUPFAM" id="SSF55874">
    <property type="entry name" value="ATPase domain of HSP90 chaperone/DNA topoisomerase II/histidine kinase"/>
    <property type="match status" value="1"/>
</dbReference>
<evidence type="ECO:0000313" key="7">
    <source>
        <dbReference type="EMBL" id="QPH40606.1"/>
    </source>
</evidence>
<name>A0A7S9L174_9SPHI</name>
<evidence type="ECO:0000256" key="5">
    <source>
        <dbReference type="ARBA" id="ARBA00022777"/>
    </source>
</evidence>
<keyword evidence="4" id="KW-0808">Transferase</keyword>
<dbReference type="EMBL" id="CP064939">
    <property type="protein sequence ID" value="QPH40606.1"/>
    <property type="molecule type" value="Genomic_DNA"/>
</dbReference>
<feature type="domain" description="Histidine kinase" evidence="6">
    <location>
        <begin position="96"/>
        <end position="314"/>
    </location>
</feature>
<keyword evidence="8" id="KW-1185">Reference proteome</keyword>
<accession>A0A7S9L174</accession>
<proteinExistence type="predicted"/>
<dbReference type="InterPro" id="IPR035965">
    <property type="entry name" value="PAS-like_dom_sf"/>
</dbReference>
<evidence type="ECO:0000256" key="1">
    <source>
        <dbReference type="ARBA" id="ARBA00000085"/>
    </source>
</evidence>
<keyword evidence="5 7" id="KW-0418">Kinase</keyword>
<keyword evidence="3" id="KW-0597">Phosphoprotein</keyword>
<dbReference type="InterPro" id="IPR003594">
    <property type="entry name" value="HATPase_dom"/>
</dbReference>
<dbReference type="InterPro" id="IPR005467">
    <property type="entry name" value="His_kinase_dom"/>
</dbReference>
<gene>
    <name evidence="7" type="ORF">IZT61_04835</name>
</gene>